<sequence>MTQLRGTTLLFSLLSALLPWDVCVGERVVHIDKGPLYRAMGYPISISCNVTGFSGPSVQMFQFSIYKPENPGSEIKIISTADPNIAYTKYQKRVSGGDIEIERLAGASVLLRIRELLEDDSGEYECFTPISDGSYLGSYSAKTTVHVIPDTLSASTNPATLSKTEGQSLQLECEVSSQTYQHTHLSVTWFLLGKDDSAPRPIISLSRDLTLDPGEGFQERYRAGSVSLDKVQDTTYRLSVSRLQLTDQGKVHCQASEWIQDADRSWYRIAYKDSEAFTLQVQPIDVVSDSFSAGIEAPEGELREGDALEIQCSIEAQNIQEGYFSVAWLKNDKEVAGFGPTGIPSVGPDYSSREREGAVKMVKKSDKDYLLAVRPVRTEDAGKYLCRVWREEKTAGSFSRGQSQDSGAKHVAVTAIERKLAVTTLHSTLKVNEGDVLRLTCGVSGSSGQLSVTWQHRVGHGDFGDVISLSRYGVMEAGVQYRQRTVGGDVRALRTTPESFTLEIANALPTDNGTYKCTVSEWGPEAMGGGEVDKNSQEVNTEVLSLDSLMHAQLKSRTVRVRENEEIELFCKVKGPRFPLSVTWNFKHSASAAREEIVSLSHDGGISWRKTRRNYQLRTEVQPDEVSFVLKVFGASSQEGGKYQCVVDAFLRQTRRASKSSNEVAVQVLKPNSRLSISVGPRSLLQQSAGSDVQLECTVLAATTANASRFAVSWVFRPEGGQNRTLLSADRDSVLEAEAGQRYSLIRRKARSYELLLRQAGPGDSGSYYCRVEEWLQDPHGAWGPLASTSAVIQLLVSPRESNFSVTKGKSKVTVHESHQVDLRCTLGPGSLTPTSHYAITWSFVPANSSEKVMLMQFSHDGLLDYRGVNAELMKRMVFSRPSQGSFGLSIQNMDAGDSGRYSCQVDEYQLDCEGKWQQRATDRSGVTSVNVLQTESNLHVQKDNVNVTMGNQQGSFTINCNITSYSSAASVFEVTWWRRPGYGAEEPHPIFRAARNFTLQHLDKSRKRLLFGRPRATLYTLTVPDAQPSDGGQYYCRVEEWLLSPRNSWRKIAEDTSGYLNVLFQAQAGSNFSVQKLDIDLSIQEGDMVDLRCTLGPGSLTPTSHYAITWSFVPANSSEKVMLMQFSHDGLLDYRGVNAELMKRMVFSRPSRGSFGLSIQNMDAGDSGRYSCQVDEYQLDCKGKWQQRATDRSGVTSVNVRQTESTLHVLKHDDNVTVSDQQDSFVIVCNITSYSSAASVFEVTWWCRQADGKGESRPIFRARRNFTLEHLDKKKDGLLFGRPRATLYTLTVPDAQSSDGGQYYCRVEEWLLSPRNSWRKIAEDTSGYLNVSFQEQGSVRVLEAACAYGPIPIVLSLLIALLVLVVGALSYKLWKAGGRSAKRKSDDSFWESNPLKPKP</sequence>
<feature type="domain" description="Ig-like" evidence="11">
    <location>
        <begin position="547"/>
        <end position="665"/>
    </location>
</feature>
<protein>
    <recommendedName>
        <fullName evidence="11">Ig-like domain-containing protein</fullName>
    </recommendedName>
</protein>
<feature type="domain" description="Ig-like" evidence="11">
    <location>
        <begin position="1206"/>
        <end position="1323"/>
    </location>
</feature>
<evidence type="ECO:0000256" key="9">
    <source>
        <dbReference type="SAM" id="Phobius"/>
    </source>
</evidence>
<dbReference type="SMART" id="SM00408">
    <property type="entry name" value="IGc2"/>
    <property type="match status" value="4"/>
</dbReference>
<dbReference type="InterPro" id="IPR013106">
    <property type="entry name" value="Ig_V-set"/>
</dbReference>
<dbReference type="GO" id="GO:0016020">
    <property type="term" value="C:membrane"/>
    <property type="evidence" value="ECO:0007669"/>
    <property type="project" value="UniProtKB-SubCell"/>
</dbReference>
<evidence type="ECO:0000256" key="1">
    <source>
        <dbReference type="ARBA" id="ARBA00004479"/>
    </source>
</evidence>
<dbReference type="PANTHER" id="PTHR12207">
    <property type="entry name" value="V-SET AND TRANSMEMBRANE DOMAIN-CONTAINING PROTEIN"/>
    <property type="match status" value="1"/>
</dbReference>
<dbReference type="InterPro" id="IPR036179">
    <property type="entry name" value="Ig-like_dom_sf"/>
</dbReference>
<dbReference type="EMBL" id="JAFJMO010000015">
    <property type="protein sequence ID" value="KAJ8255801.1"/>
    <property type="molecule type" value="Genomic_DNA"/>
</dbReference>
<dbReference type="Pfam" id="PF07686">
    <property type="entry name" value="V-set"/>
    <property type="match status" value="6"/>
</dbReference>
<feature type="chain" id="PRO_5040406996" description="Ig-like domain-containing protein" evidence="10">
    <location>
        <begin position="26"/>
        <end position="1400"/>
    </location>
</feature>
<keyword evidence="7" id="KW-1015">Disulfide bond</keyword>
<feature type="domain" description="Ig-like" evidence="11">
    <location>
        <begin position="799"/>
        <end position="906"/>
    </location>
</feature>
<dbReference type="Proteomes" id="UP001152803">
    <property type="component" value="Unassembled WGS sequence"/>
</dbReference>
<dbReference type="PROSITE" id="PS50835">
    <property type="entry name" value="IG_LIKE"/>
    <property type="match status" value="9"/>
</dbReference>
<dbReference type="SUPFAM" id="SSF48726">
    <property type="entry name" value="Immunoglobulin"/>
    <property type="match status" value="10"/>
</dbReference>
<dbReference type="InterPro" id="IPR003599">
    <property type="entry name" value="Ig_sub"/>
</dbReference>
<organism evidence="12 13">
    <name type="scientific">Conger conger</name>
    <name type="common">Conger eel</name>
    <name type="synonym">Muraena conger</name>
    <dbReference type="NCBI Taxonomy" id="82655"/>
    <lineage>
        <taxon>Eukaryota</taxon>
        <taxon>Metazoa</taxon>
        <taxon>Chordata</taxon>
        <taxon>Craniata</taxon>
        <taxon>Vertebrata</taxon>
        <taxon>Euteleostomi</taxon>
        <taxon>Actinopterygii</taxon>
        <taxon>Neopterygii</taxon>
        <taxon>Teleostei</taxon>
        <taxon>Anguilliformes</taxon>
        <taxon>Congridae</taxon>
        <taxon>Conger</taxon>
    </lineage>
</organism>
<evidence type="ECO:0000256" key="10">
    <source>
        <dbReference type="SAM" id="SignalP"/>
    </source>
</evidence>
<dbReference type="InterPro" id="IPR007110">
    <property type="entry name" value="Ig-like_dom"/>
</dbReference>
<evidence type="ECO:0000256" key="6">
    <source>
        <dbReference type="ARBA" id="ARBA00023136"/>
    </source>
</evidence>
<dbReference type="PANTHER" id="PTHR12207:SF25">
    <property type="entry name" value="IMMUNOGLOBULIN SUPERFAMILY MEMBER 2"/>
    <property type="match status" value="1"/>
</dbReference>
<dbReference type="CDD" id="cd00099">
    <property type="entry name" value="IgV"/>
    <property type="match status" value="1"/>
</dbReference>
<dbReference type="InterPro" id="IPR051102">
    <property type="entry name" value="IgSF_V-set/TM_domain"/>
</dbReference>
<dbReference type="InterPro" id="IPR003598">
    <property type="entry name" value="Ig_sub2"/>
</dbReference>
<dbReference type="SMART" id="SM00409">
    <property type="entry name" value="IG"/>
    <property type="match status" value="10"/>
</dbReference>
<keyword evidence="5 9" id="KW-1133">Transmembrane helix</keyword>
<dbReference type="SMART" id="SM00406">
    <property type="entry name" value="IGv"/>
    <property type="match status" value="7"/>
</dbReference>
<name>A0A9Q1D0X8_CONCO</name>
<comment type="caution">
    <text evidence="12">The sequence shown here is derived from an EMBL/GenBank/DDBJ whole genome shotgun (WGS) entry which is preliminary data.</text>
</comment>
<dbReference type="InterPro" id="IPR013783">
    <property type="entry name" value="Ig-like_fold"/>
</dbReference>
<reference evidence="12" key="1">
    <citation type="journal article" date="2023" name="Science">
        <title>Genome structures resolve the early diversification of teleost fishes.</title>
        <authorList>
            <person name="Parey E."/>
            <person name="Louis A."/>
            <person name="Montfort J."/>
            <person name="Bouchez O."/>
            <person name="Roques C."/>
            <person name="Iampietro C."/>
            <person name="Lluch J."/>
            <person name="Castinel A."/>
            <person name="Donnadieu C."/>
            <person name="Desvignes T."/>
            <person name="Floi Bucao C."/>
            <person name="Jouanno E."/>
            <person name="Wen M."/>
            <person name="Mejri S."/>
            <person name="Dirks R."/>
            <person name="Jansen H."/>
            <person name="Henkel C."/>
            <person name="Chen W.J."/>
            <person name="Zahm M."/>
            <person name="Cabau C."/>
            <person name="Klopp C."/>
            <person name="Thompson A.W."/>
            <person name="Robinson-Rechavi M."/>
            <person name="Braasch I."/>
            <person name="Lecointre G."/>
            <person name="Bobe J."/>
            <person name="Postlethwait J.H."/>
            <person name="Berthelot C."/>
            <person name="Roest Crollius H."/>
            <person name="Guiguen Y."/>
        </authorList>
    </citation>
    <scope>NUCLEOTIDE SEQUENCE</scope>
    <source>
        <strain evidence="12">Concon-B</strain>
    </source>
</reference>
<keyword evidence="2 9" id="KW-0812">Transmembrane</keyword>
<evidence type="ECO:0000256" key="2">
    <source>
        <dbReference type="ARBA" id="ARBA00022692"/>
    </source>
</evidence>
<evidence type="ECO:0000256" key="4">
    <source>
        <dbReference type="ARBA" id="ARBA00022737"/>
    </source>
</evidence>
<feature type="domain" description="Ig-like" evidence="11">
    <location>
        <begin position="283"/>
        <end position="396"/>
    </location>
</feature>
<keyword evidence="8" id="KW-0393">Immunoglobulin domain</keyword>
<dbReference type="FunFam" id="2.60.40.10:FF:000491">
    <property type="entry name" value="Immunoglobulin superfamily, member 3"/>
    <property type="match status" value="1"/>
</dbReference>
<evidence type="ECO:0000256" key="3">
    <source>
        <dbReference type="ARBA" id="ARBA00022729"/>
    </source>
</evidence>
<feature type="signal peptide" evidence="10">
    <location>
        <begin position="1"/>
        <end position="25"/>
    </location>
</feature>
<keyword evidence="3 10" id="KW-0732">Signal</keyword>
<feature type="domain" description="Ig-like" evidence="11">
    <location>
        <begin position="1071"/>
        <end position="1175"/>
    </location>
</feature>
<dbReference type="Gene3D" id="2.60.40.10">
    <property type="entry name" value="Immunoglobulins"/>
    <property type="match status" value="10"/>
</dbReference>
<dbReference type="OrthoDB" id="9949420at2759"/>
<feature type="domain" description="Ig-like" evidence="11">
    <location>
        <begin position="937"/>
        <end position="1054"/>
    </location>
</feature>
<evidence type="ECO:0000256" key="7">
    <source>
        <dbReference type="ARBA" id="ARBA00023157"/>
    </source>
</evidence>
<evidence type="ECO:0000313" key="12">
    <source>
        <dbReference type="EMBL" id="KAJ8255801.1"/>
    </source>
</evidence>
<keyword evidence="13" id="KW-1185">Reference proteome</keyword>
<feature type="domain" description="Ig-like" evidence="11">
    <location>
        <begin position="671"/>
        <end position="773"/>
    </location>
</feature>
<evidence type="ECO:0000256" key="8">
    <source>
        <dbReference type="ARBA" id="ARBA00023319"/>
    </source>
</evidence>
<feature type="domain" description="Ig-like" evidence="11">
    <location>
        <begin position="418"/>
        <end position="540"/>
    </location>
</feature>
<comment type="subcellular location">
    <subcellularLocation>
        <location evidence="1">Membrane</location>
        <topology evidence="1">Single-pass type I membrane protein</topology>
    </subcellularLocation>
</comment>
<proteinExistence type="predicted"/>
<keyword evidence="4" id="KW-0677">Repeat</keyword>
<gene>
    <name evidence="12" type="ORF">COCON_G00196650</name>
</gene>
<evidence type="ECO:0000313" key="13">
    <source>
        <dbReference type="Proteomes" id="UP001152803"/>
    </source>
</evidence>
<feature type="domain" description="Ig-like" evidence="11">
    <location>
        <begin position="149"/>
        <end position="270"/>
    </location>
</feature>
<keyword evidence="6 9" id="KW-0472">Membrane</keyword>
<accession>A0A9Q1D0X8</accession>
<feature type="transmembrane region" description="Helical" evidence="9">
    <location>
        <begin position="1354"/>
        <end position="1375"/>
    </location>
</feature>
<dbReference type="FunFam" id="2.60.40.10:FF:000191">
    <property type="entry name" value="Immunoglobulin superfamily member 3"/>
    <property type="match status" value="1"/>
</dbReference>
<evidence type="ECO:0000256" key="5">
    <source>
        <dbReference type="ARBA" id="ARBA00022989"/>
    </source>
</evidence>
<evidence type="ECO:0000259" key="11">
    <source>
        <dbReference type="PROSITE" id="PS50835"/>
    </source>
</evidence>